<keyword evidence="3" id="KW-0560">Oxidoreductase</keyword>
<dbReference type="GO" id="GO:0050605">
    <property type="term" value="F:superoxide reductase activity"/>
    <property type="evidence" value="ECO:0007669"/>
    <property type="project" value="UniProtKB-EC"/>
</dbReference>
<dbReference type="PANTHER" id="PTHR46558">
    <property type="entry name" value="TRACRIPTIONAL REGULATORY PROTEIN-RELATED-RELATED"/>
    <property type="match status" value="1"/>
</dbReference>
<name>A0A6N3GAL7_CLOSY</name>
<accession>A0A6N3GAL7</accession>
<dbReference type="CDD" id="cd00093">
    <property type="entry name" value="HTH_XRE"/>
    <property type="match status" value="1"/>
</dbReference>
<dbReference type="PROSITE" id="PS50943">
    <property type="entry name" value="HTH_CROC1"/>
    <property type="match status" value="1"/>
</dbReference>
<gene>
    <name evidence="3" type="primary">dfx_3</name>
    <name evidence="3" type="ORF">CSLFYP84_02937</name>
</gene>
<dbReference type="EC" id="1.15.1.2" evidence="3"/>
<dbReference type="InterPro" id="IPR036073">
    <property type="entry name" value="Desulfoferrodoxin_Fe-bd_dom_sf"/>
</dbReference>
<proteinExistence type="predicted"/>
<dbReference type="SMART" id="SM00530">
    <property type="entry name" value="HTH_XRE"/>
    <property type="match status" value="1"/>
</dbReference>
<evidence type="ECO:0000313" key="3">
    <source>
        <dbReference type="EMBL" id="VYU61051.1"/>
    </source>
</evidence>
<dbReference type="RefSeq" id="WP_009297114.1">
    <property type="nucleotide sequence ID" value="NZ_BAABZD010000008.1"/>
</dbReference>
<dbReference type="SUPFAM" id="SSF47413">
    <property type="entry name" value="lambda repressor-like DNA-binding domains"/>
    <property type="match status" value="1"/>
</dbReference>
<evidence type="ECO:0000256" key="1">
    <source>
        <dbReference type="ARBA" id="ARBA00023125"/>
    </source>
</evidence>
<dbReference type="Gene3D" id="2.60.40.730">
    <property type="entry name" value="SOR catalytic domain"/>
    <property type="match status" value="1"/>
</dbReference>
<keyword evidence="1" id="KW-0238">DNA-binding</keyword>
<dbReference type="GO" id="GO:0005506">
    <property type="term" value="F:iron ion binding"/>
    <property type="evidence" value="ECO:0007669"/>
    <property type="project" value="InterPro"/>
</dbReference>
<organism evidence="3">
    <name type="scientific">Clostridium symbiosum</name>
    <name type="common">Bacteroides symbiosus</name>
    <dbReference type="NCBI Taxonomy" id="1512"/>
    <lineage>
        <taxon>Bacteria</taxon>
        <taxon>Bacillati</taxon>
        <taxon>Bacillota</taxon>
        <taxon>Clostridia</taxon>
        <taxon>Lachnospirales</taxon>
        <taxon>Lachnospiraceae</taxon>
        <taxon>Otoolea</taxon>
    </lineage>
</organism>
<dbReference type="Pfam" id="PF01381">
    <property type="entry name" value="HTH_3"/>
    <property type="match status" value="1"/>
</dbReference>
<dbReference type="EMBL" id="CACRUA010000032">
    <property type="protein sequence ID" value="VYU61051.1"/>
    <property type="molecule type" value="Genomic_DNA"/>
</dbReference>
<dbReference type="PANTHER" id="PTHR46558:SF4">
    <property type="entry name" value="DNA-BIDING PHAGE PROTEIN"/>
    <property type="match status" value="1"/>
</dbReference>
<evidence type="ECO:0000259" key="2">
    <source>
        <dbReference type="PROSITE" id="PS50943"/>
    </source>
</evidence>
<dbReference type="InterPro" id="IPR001387">
    <property type="entry name" value="Cro/C1-type_HTH"/>
</dbReference>
<reference evidence="3" key="1">
    <citation type="submission" date="2019-11" db="EMBL/GenBank/DDBJ databases">
        <authorList>
            <person name="Feng L."/>
        </authorList>
    </citation>
    <scope>NUCLEOTIDE SEQUENCE</scope>
    <source>
        <strain evidence="3">CsymbiosumLFYP84</strain>
    </source>
</reference>
<dbReference type="AlphaFoldDB" id="A0A6N3GAL7"/>
<sequence>MDNDKSGALISSLRKEKGYTQRQLAEALHVSDKAVSKWECGLGCPDVSLLGALSSVLGVNIEKILEGELEPNSEDGGNMKRIKFYICPDCGNILTATGDAEVSCCGRKLMPQTPKRAEGEHRLNVEEMDGEYYITFTHKMEKGHYLNFIAYVNYNSVHLIRLYPEQSGEARFPGMRGGKFYFGCSRDGLWVQ</sequence>
<dbReference type="SUPFAM" id="SSF49367">
    <property type="entry name" value="Superoxide reductase-like"/>
    <property type="match status" value="1"/>
</dbReference>
<dbReference type="GO" id="GO:0003677">
    <property type="term" value="F:DNA binding"/>
    <property type="evidence" value="ECO:0007669"/>
    <property type="project" value="UniProtKB-KW"/>
</dbReference>
<dbReference type="InterPro" id="IPR010982">
    <property type="entry name" value="Lambda_DNA-bd_dom_sf"/>
</dbReference>
<protein>
    <submittedName>
        <fullName evidence="3">Desulfoferrodoxin</fullName>
        <ecNumber evidence="3">1.15.1.2</ecNumber>
    </submittedName>
</protein>
<dbReference type="Gene3D" id="1.10.260.40">
    <property type="entry name" value="lambda repressor-like DNA-binding domains"/>
    <property type="match status" value="1"/>
</dbReference>
<feature type="domain" description="HTH cro/C1-type" evidence="2">
    <location>
        <begin position="10"/>
        <end position="64"/>
    </location>
</feature>